<accession>A0ABY7NKV6</accession>
<comment type="function">
    <text evidence="1">Involved in the assembly process of the P-ring formation. It may associate with FlgF on the rod constituting a structure essential for the P-ring assembly or may act as a modulator protein for the P-ring assembly.</text>
</comment>
<dbReference type="PANTHER" id="PTHR36307:SF1">
    <property type="entry name" value="FLAGELLA BASAL BODY P-RING FORMATION PROTEIN FLGA"/>
    <property type="match status" value="1"/>
</dbReference>
<keyword evidence="3" id="KW-0966">Cell projection</keyword>
<dbReference type="InterPro" id="IPR017585">
    <property type="entry name" value="SAF_FlgA"/>
</dbReference>
<keyword evidence="4" id="KW-1185">Reference proteome</keyword>
<feature type="signal peptide" evidence="1">
    <location>
        <begin position="1"/>
        <end position="19"/>
    </location>
</feature>
<keyword evidence="1" id="KW-0574">Periplasm</keyword>
<reference evidence="3 4" key="1">
    <citation type="submission" date="2022-12" db="EMBL/GenBank/DDBJ databases">
        <title>Sphingomonas abieness sp. nov., an endophytic bacterium isolated from Abies koreana.</title>
        <authorList>
            <person name="Jiang L."/>
            <person name="Lee J."/>
        </authorList>
    </citation>
    <scope>NUCLEOTIDE SEQUENCE [LARGE SCALE GENOMIC DNA]</scope>
    <source>
        <strain evidence="4">PAMB 00755</strain>
    </source>
</reference>
<name>A0ABY7NKV6_9SPHN</name>
<gene>
    <name evidence="3" type="primary">flgA</name>
    <name evidence="3" type="ORF">PBT88_18550</name>
</gene>
<comment type="subcellular location">
    <subcellularLocation>
        <location evidence="1">Periplasm</location>
    </subcellularLocation>
</comment>
<keyword evidence="1" id="KW-1005">Bacterial flagellum biogenesis</keyword>
<dbReference type="PANTHER" id="PTHR36307">
    <property type="entry name" value="FLAGELLA BASAL BODY P-RING FORMATION PROTEIN FLGA"/>
    <property type="match status" value="1"/>
</dbReference>
<dbReference type="Proteomes" id="UP001210865">
    <property type="component" value="Chromosome"/>
</dbReference>
<organism evidence="3 4">
    <name type="scientific">Sphingomonas abietis</name>
    <dbReference type="NCBI Taxonomy" id="3012344"/>
    <lineage>
        <taxon>Bacteria</taxon>
        <taxon>Pseudomonadati</taxon>
        <taxon>Pseudomonadota</taxon>
        <taxon>Alphaproteobacteria</taxon>
        <taxon>Sphingomonadales</taxon>
        <taxon>Sphingomonadaceae</taxon>
        <taxon>Sphingomonas</taxon>
    </lineage>
</organism>
<dbReference type="EMBL" id="CP115174">
    <property type="protein sequence ID" value="WBO22129.1"/>
    <property type="molecule type" value="Genomic_DNA"/>
</dbReference>
<protein>
    <recommendedName>
        <fullName evidence="1">Flagella basal body P-ring formation protein FlgA</fullName>
    </recommendedName>
</protein>
<feature type="domain" description="Flagella basal body P-ring formation protein FlgA SAF" evidence="2">
    <location>
        <begin position="119"/>
        <end position="179"/>
    </location>
</feature>
<dbReference type="NCBIfam" id="TIGR03170">
    <property type="entry name" value="flgA_cterm"/>
    <property type="match status" value="1"/>
</dbReference>
<dbReference type="RefSeq" id="WP_270076777.1">
    <property type="nucleotide sequence ID" value="NZ_CP115174.1"/>
</dbReference>
<comment type="similarity">
    <text evidence="1">Belongs to the FlgA family.</text>
</comment>
<keyword evidence="3" id="KW-0969">Cilium</keyword>
<proteinExistence type="inferred from homology"/>
<keyword evidence="1" id="KW-0732">Signal</keyword>
<evidence type="ECO:0000313" key="4">
    <source>
        <dbReference type="Proteomes" id="UP001210865"/>
    </source>
</evidence>
<keyword evidence="3" id="KW-0282">Flagellum</keyword>
<evidence type="ECO:0000313" key="3">
    <source>
        <dbReference type="EMBL" id="WBO22129.1"/>
    </source>
</evidence>
<dbReference type="Pfam" id="PF13144">
    <property type="entry name" value="ChapFlgA"/>
    <property type="match status" value="1"/>
</dbReference>
<dbReference type="Gene3D" id="2.30.30.760">
    <property type="match status" value="1"/>
</dbReference>
<evidence type="ECO:0000256" key="1">
    <source>
        <dbReference type="RuleBase" id="RU362063"/>
    </source>
</evidence>
<evidence type="ECO:0000259" key="2">
    <source>
        <dbReference type="Pfam" id="PF13144"/>
    </source>
</evidence>
<sequence>MTRKGLALILLLAGSPAYAATDASGFEDLTKLEGRVVGALDADVGKPGGPVTHLDHRLKLQPCPQPVAIDPPALGAVALRCESIGWRIRVPLVKAPGMNAVANSAAVGPALYQSAQPTTPPLIKRGDPVQLVSGDNGFTVTTSAVAQEDGRLGGRIRVKASDRNQIMIGMVEDGGSVRMSSF</sequence>
<feature type="chain" id="PRO_5044979877" description="Flagella basal body P-ring formation protein FlgA" evidence="1">
    <location>
        <begin position="20"/>
        <end position="182"/>
    </location>
</feature>
<dbReference type="InterPro" id="IPR039246">
    <property type="entry name" value="Flagellar_FlgA"/>
</dbReference>